<dbReference type="InterPro" id="IPR011032">
    <property type="entry name" value="GroES-like_sf"/>
</dbReference>
<gene>
    <name evidence="3" type="primary">yfmJ</name>
    <name evidence="3" type="ORF">J8TS2_07800</name>
</gene>
<organism evidence="3 4">
    <name type="scientific">Lederbergia ruris</name>
    <dbReference type="NCBI Taxonomy" id="217495"/>
    <lineage>
        <taxon>Bacteria</taxon>
        <taxon>Bacillati</taxon>
        <taxon>Bacillota</taxon>
        <taxon>Bacilli</taxon>
        <taxon>Bacillales</taxon>
        <taxon>Bacillaceae</taxon>
        <taxon>Lederbergia</taxon>
    </lineage>
</organism>
<reference evidence="3 4" key="1">
    <citation type="submission" date="2021-03" db="EMBL/GenBank/DDBJ databases">
        <title>Antimicrobial resistance genes in bacteria isolated from Japanese honey, and their potential for conferring macrolide and lincosamide resistance in the American foulbrood pathogen Paenibacillus larvae.</title>
        <authorList>
            <person name="Okamoto M."/>
            <person name="Kumagai M."/>
            <person name="Kanamori H."/>
            <person name="Takamatsu D."/>
        </authorList>
    </citation>
    <scope>NUCLEOTIDE SEQUENCE [LARGE SCALE GENOMIC DNA]</scope>
    <source>
        <strain evidence="3 4">J8TS2</strain>
    </source>
</reference>
<name>A0ABQ4KGB9_9BACI</name>
<dbReference type="SUPFAM" id="SSF50129">
    <property type="entry name" value="GroES-like"/>
    <property type="match status" value="1"/>
</dbReference>
<protein>
    <submittedName>
        <fullName evidence="3">NADP-dependent oxidoreductase YfmJ</fullName>
    </submittedName>
</protein>
<dbReference type="SMART" id="SM00829">
    <property type="entry name" value="PKS_ER"/>
    <property type="match status" value="1"/>
</dbReference>
<dbReference type="Pfam" id="PF16884">
    <property type="entry name" value="ADH_N_2"/>
    <property type="match status" value="1"/>
</dbReference>
<dbReference type="RefSeq" id="WP_212965553.1">
    <property type="nucleotide sequence ID" value="NZ_BORB01000004.1"/>
</dbReference>
<dbReference type="InterPro" id="IPR020843">
    <property type="entry name" value="ER"/>
</dbReference>
<evidence type="ECO:0000259" key="2">
    <source>
        <dbReference type="SMART" id="SM00829"/>
    </source>
</evidence>
<dbReference type="SUPFAM" id="SSF51735">
    <property type="entry name" value="NAD(P)-binding Rossmann-fold domains"/>
    <property type="match status" value="1"/>
</dbReference>
<dbReference type="Pfam" id="PF00107">
    <property type="entry name" value="ADH_zinc_N"/>
    <property type="match status" value="1"/>
</dbReference>
<dbReference type="CDD" id="cd05288">
    <property type="entry name" value="PGDH"/>
    <property type="match status" value="1"/>
</dbReference>
<dbReference type="InterPro" id="IPR013149">
    <property type="entry name" value="ADH-like_C"/>
</dbReference>
<keyword evidence="4" id="KW-1185">Reference proteome</keyword>
<dbReference type="Gene3D" id="3.90.180.10">
    <property type="entry name" value="Medium-chain alcohol dehydrogenases, catalytic domain"/>
    <property type="match status" value="1"/>
</dbReference>
<dbReference type="PANTHER" id="PTHR43205:SF7">
    <property type="entry name" value="PROSTAGLANDIN REDUCTASE 1"/>
    <property type="match status" value="1"/>
</dbReference>
<evidence type="ECO:0000313" key="3">
    <source>
        <dbReference type="EMBL" id="GIN56461.1"/>
    </source>
</evidence>
<dbReference type="InterPro" id="IPR045010">
    <property type="entry name" value="MDR_fam"/>
</dbReference>
<proteinExistence type="predicted"/>
<evidence type="ECO:0000256" key="1">
    <source>
        <dbReference type="ARBA" id="ARBA00023002"/>
    </source>
</evidence>
<comment type="caution">
    <text evidence="3">The sequence shown here is derived from an EMBL/GenBank/DDBJ whole genome shotgun (WGS) entry which is preliminary data.</text>
</comment>
<dbReference type="InterPro" id="IPR036291">
    <property type="entry name" value="NAD(P)-bd_dom_sf"/>
</dbReference>
<dbReference type="Gene3D" id="3.40.50.720">
    <property type="entry name" value="NAD(P)-binding Rossmann-like Domain"/>
    <property type="match status" value="1"/>
</dbReference>
<sequence>MTLVNKQIILAERPKGMPDQNTFRFVKQDVGELKEGQVLVRTLYVSVDPYMRGRMEDTESYVEPYKVNEVIEGGAIGEVIDSKSDRFQQGDVVLGMFGWQEYYIANEKELRKIDPSLAPISTHLGILGMTGLTAYFGLLDIGQPKEGETVVISGAAGAVGSVVGQIAKIKGARVVGIAGSDEKIQYLQEELQFDEGINYRSTKNMEEALKEACPDGIDVYFDNVGGEISDAVFTQLNRYARIPVCGAISSYNLEKTDLGPRVQATLIKKSALMQGFTVGNYANRFNEGAMQLGQWLQEGKLTYRETIKEGFENIPNAFLDLFKGNNVGKLLVKVADRQYQN</sequence>
<keyword evidence="1" id="KW-0560">Oxidoreductase</keyword>
<dbReference type="PANTHER" id="PTHR43205">
    <property type="entry name" value="PROSTAGLANDIN REDUCTASE"/>
    <property type="match status" value="1"/>
</dbReference>
<dbReference type="InterPro" id="IPR041694">
    <property type="entry name" value="ADH_N_2"/>
</dbReference>
<feature type="domain" description="Enoyl reductase (ER)" evidence="2">
    <location>
        <begin position="19"/>
        <end position="332"/>
    </location>
</feature>
<evidence type="ECO:0000313" key="4">
    <source>
        <dbReference type="Proteomes" id="UP000679950"/>
    </source>
</evidence>
<accession>A0ABQ4KGB9</accession>
<dbReference type="EMBL" id="BORB01000004">
    <property type="protein sequence ID" value="GIN56461.1"/>
    <property type="molecule type" value="Genomic_DNA"/>
</dbReference>
<dbReference type="Proteomes" id="UP000679950">
    <property type="component" value="Unassembled WGS sequence"/>
</dbReference>